<accession>A0ACC1YPL2</accession>
<proteinExistence type="predicted"/>
<dbReference type="EMBL" id="CM051395">
    <property type="protein sequence ID" value="KAJ4725367.1"/>
    <property type="molecule type" value="Genomic_DNA"/>
</dbReference>
<sequence length="482" mass="55004">MPTAEVKKEMGFPENKEEEKWIKYYSSNHQTLLVGEGDFSFSFCLAMAFGYASNICASSLDSYDTLTKKYKNAKSNLDTLKKLGAFILHEVDANKMNLHPHLQMRKFDRIIFNFPHAGFYGKEGNQDLIKMHRSLVKKFFRNASRMLRATGEVHVSHKKTAPFSNWNIEELANESYLSLIACPEFKIEDYPGYNNKRGNGLKCDDPFPLGECCTFIFGFFPAGKKSGGMSSKGFSSRRSQILQEIPFPIQNQEILFDSRYPHTISTTGIYDFLAGLRLSIRLNNQTERPMIFDSCFNSVRENFGGPGNDLGYSVHESPGFDSFRHPQASFTRNKNYLGLPLARDIQIGNARVYDDCFNNANETLRRDGNDVGYHVRESVIASERYMAEAPGFQRENARIYAGCFNNVNETPRRVGNDVGYSVDESLIPFRRHVAEAPGRTSNGYKYLKEELHRQSTLRLERLQRMRLGFSQQQGKKNGVIIL</sequence>
<name>A0ACC1YPL2_MELAZ</name>
<protein>
    <submittedName>
        <fullName evidence="1">DUF2431 domain-containing protein</fullName>
    </submittedName>
</protein>
<reference evidence="1 2" key="1">
    <citation type="journal article" date="2023" name="Science">
        <title>Complex scaffold remodeling in plant triterpene biosynthesis.</title>
        <authorList>
            <person name="De La Pena R."/>
            <person name="Hodgson H."/>
            <person name="Liu J.C."/>
            <person name="Stephenson M.J."/>
            <person name="Martin A.C."/>
            <person name="Owen C."/>
            <person name="Harkess A."/>
            <person name="Leebens-Mack J."/>
            <person name="Jimenez L.E."/>
            <person name="Osbourn A."/>
            <person name="Sattely E.S."/>
        </authorList>
    </citation>
    <scope>NUCLEOTIDE SEQUENCE [LARGE SCALE GENOMIC DNA]</scope>
    <source>
        <strain evidence="2">cv. JPN11</strain>
        <tissue evidence="1">Leaf</tissue>
    </source>
</reference>
<evidence type="ECO:0000313" key="2">
    <source>
        <dbReference type="Proteomes" id="UP001164539"/>
    </source>
</evidence>
<dbReference type="Proteomes" id="UP001164539">
    <property type="component" value="Chromosome 2"/>
</dbReference>
<keyword evidence="2" id="KW-1185">Reference proteome</keyword>
<comment type="caution">
    <text evidence="1">The sequence shown here is derived from an EMBL/GenBank/DDBJ whole genome shotgun (WGS) entry which is preliminary data.</text>
</comment>
<organism evidence="1 2">
    <name type="scientific">Melia azedarach</name>
    <name type="common">Chinaberry tree</name>
    <dbReference type="NCBI Taxonomy" id="155640"/>
    <lineage>
        <taxon>Eukaryota</taxon>
        <taxon>Viridiplantae</taxon>
        <taxon>Streptophyta</taxon>
        <taxon>Embryophyta</taxon>
        <taxon>Tracheophyta</taxon>
        <taxon>Spermatophyta</taxon>
        <taxon>Magnoliopsida</taxon>
        <taxon>eudicotyledons</taxon>
        <taxon>Gunneridae</taxon>
        <taxon>Pentapetalae</taxon>
        <taxon>rosids</taxon>
        <taxon>malvids</taxon>
        <taxon>Sapindales</taxon>
        <taxon>Meliaceae</taxon>
        <taxon>Melia</taxon>
    </lineage>
</organism>
<gene>
    <name evidence="1" type="ORF">OWV82_004247</name>
</gene>
<evidence type="ECO:0000313" key="1">
    <source>
        <dbReference type="EMBL" id="KAJ4725367.1"/>
    </source>
</evidence>